<feature type="domain" description="Exonuclease" evidence="9">
    <location>
        <begin position="330"/>
        <end position="498"/>
    </location>
</feature>
<dbReference type="Gene3D" id="3.40.50.1010">
    <property type="entry name" value="5'-nuclease"/>
    <property type="match status" value="1"/>
</dbReference>
<evidence type="ECO:0000256" key="6">
    <source>
        <dbReference type="ARBA" id="ARBA00050026"/>
    </source>
</evidence>
<dbReference type="Gene3D" id="3.30.420.10">
    <property type="entry name" value="Ribonuclease H-like superfamily/Ribonuclease H"/>
    <property type="match status" value="1"/>
</dbReference>
<dbReference type="InterPro" id="IPR012337">
    <property type="entry name" value="RNaseH-like_sf"/>
</dbReference>
<dbReference type="GO" id="GO:0033567">
    <property type="term" value="P:DNA replication, Okazaki fragment processing"/>
    <property type="evidence" value="ECO:0007669"/>
    <property type="project" value="InterPro"/>
</dbReference>
<evidence type="ECO:0000256" key="1">
    <source>
        <dbReference type="ARBA" id="ARBA00022722"/>
    </source>
</evidence>
<evidence type="ECO:0000256" key="4">
    <source>
        <dbReference type="ARBA" id="ARBA00023125"/>
    </source>
</evidence>
<comment type="caution">
    <text evidence="10">The sequence shown here is derived from an EMBL/GenBank/DDBJ whole genome shotgun (WGS) entry which is preliminary data.</text>
</comment>
<dbReference type="CDD" id="cd09898">
    <property type="entry name" value="H3TH_53EXO"/>
    <property type="match status" value="1"/>
</dbReference>
<evidence type="ECO:0000256" key="3">
    <source>
        <dbReference type="ARBA" id="ARBA00022839"/>
    </source>
</evidence>
<feature type="region of interest" description="Disordered" evidence="7">
    <location>
        <begin position="299"/>
        <end position="324"/>
    </location>
</feature>
<dbReference type="InterPro" id="IPR038969">
    <property type="entry name" value="FEN"/>
</dbReference>
<dbReference type="AlphaFoldDB" id="A0A2N6VQF0"/>
<gene>
    <name evidence="10" type="ORF">CJ199_02540</name>
</gene>
<dbReference type="CDD" id="cd06127">
    <property type="entry name" value="DEDDh"/>
    <property type="match status" value="1"/>
</dbReference>
<dbReference type="SUPFAM" id="SSF53098">
    <property type="entry name" value="Ribonuclease H-like"/>
    <property type="match status" value="1"/>
</dbReference>
<dbReference type="GO" id="GO:0017108">
    <property type="term" value="F:5'-flap endonuclease activity"/>
    <property type="evidence" value="ECO:0007669"/>
    <property type="project" value="InterPro"/>
</dbReference>
<evidence type="ECO:0000313" key="11">
    <source>
        <dbReference type="Proteomes" id="UP000235598"/>
    </source>
</evidence>
<dbReference type="PANTHER" id="PTHR42646">
    <property type="entry name" value="FLAP ENDONUCLEASE XNI"/>
    <property type="match status" value="1"/>
</dbReference>
<dbReference type="EMBL" id="PNHK01000001">
    <property type="protein sequence ID" value="PMD06268.1"/>
    <property type="molecule type" value="Genomic_DNA"/>
</dbReference>
<dbReference type="SMART" id="SM00475">
    <property type="entry name" value="53EXOc"/>
    <property type="match status" value="1"/>
</dbReference>
<dbReference type="Pfam" id="PF01367">
    <property type="entry name" value="5_3_exonuc"/>
    <property type="match status" value="1"/>
</dbReference>
<keyword evidence="2" id="KW-0378">Hydrolase</keyword>
<dbReference type="InterPro" id="IPR036279">
    <property type="entry name" value="5-3_exonuclease_C_sf"/>
</dbReference>
<dbReference type="PANTHER" id="PTHR42646:SF2">
    <property type="entry name" value="5'-3' EXONUCLEASE FAMILY PROTEIN"/>
    <property type="match status" value="1"/>
</dbReference>
<evidence type="ECO:0000259" key="9">
    <source>
        <dbReference type="SMART" id="SM00479"/>
    </source>
</evidence>
<evidence type="ECO:0000259" key="8">
    <source>
        <dbReference type="SMART" id="SM00475"/>
    </source>
</evidence>
<dbReference type="SMART" id="SM00279">
    <property type="entry name" value="HhH2"/>
    <property type="match status" value="1"/>
</dbReference>
<accession>A0A2N6VQF0</accession>
<evidence type="ECO:0000313" key="10">
    <source>
        <dbReference type="EMBL" id="PMD06268.1"/>
    </source>
</evidence>
<evidence type="ECO:0000256" key="2">
    <source>
        <dbReference type="ARBA" id="ARBA00022801"/>
    </source>
</evidence>
<organism evidence="10 11">
    <name type="scientific">Brevibacterium paucivorans</name>
    <dbReference type="NCBI Taxonomy" id="170994"/>
    <lineage>
        <taxon>Bacteria</taxon>
        <taxon>Bacillati</taxon>
        <taxon>Actinomycetota</taxon>
        <taxon>Actinomycetes</taxon>
        <taxon>Micrococcales</taxon>
        <taxon>Brevibacteriaceae</taxon>
        <taxon>Brevibacterium</taxon>
    </lineage>
</organism>
<dbReference type="NCBIfam" id="NF005927">
    <property type="entry name" value="PRK07942.1"/>
    <property type="match status" value="1"/>
</dbReference>
<proteinExistence type="predicted"/>
<dbReference type="RefSeq" id="WP_102237917.1">
    <property type="nucleotide sequence ID" value="NZ_PNHK01000001.1"/>
</dbReference>
<dbReference type="Pfam" id="PF00929">
    <property type="entry name" value="RNase_T"/>
    <property type="match status" value="1"/>
</dbReference>
<dbReference type="InterPro" id="IPR013520">
    <property type="entry name" value="Ribonucl_H"/>
</dbReference>
<dbReference type="InterPro" id="IPR002421">
    <property type="entry name" value="5-3_exonuclease"/>
</dbReference>
<reference evidence="10 11" key="1">
    <citation type="submission" date="2017-09" db="EMBL/GenBank/DDBJ databases">
        <title>Bacterial strain isolated from the female urinary microbiota.</title>
        <authorList>
            <person name="Thomas-White K."/>
            <person name="Kumar N."/>
            <person name="Forster S."/>
            <person name="Putonti C."/>
            <person name="Lawley T."/>
            <person name="Wolfe A.J."/>
        </authorList>
    </citation>
    <scope>NUCLEOTIDE SEQUENCE [LARGE SCALE GENOMIC DNA]</scope>
    <source>
        <strain evidence="10 11">UMB1301</strain>
    </source>
</reference>
<sequence length="548" mass="60092">MTGLVIIDTPALYYRAFYSVPSSLTSADGTPVNALRGTLDAIAALASRLNTTRIIAASDAAWRPSFRTRIVPEYKAHREREDKPGTETPDDLIPQIPLIYEACTLLGLPVGHIEDTEADDVIGSVVHQWDGPITVVSPDRDLLSLLSPDKQITLLRPRPRGQWEETTVHDLPDLYGIPTGERYRELAALRGDPSDGLSGAQGIGEKTAAKLLSGYGSLDNVFDAAKRGVKDHGLSPKRRDNLLAAEHAVRKNVQVMTVLTDLDVSNLIESSATITPNVAGLDVFAQRYGVERSINRLTQTLGAQPPSPPTATPRATPPSHAESTSWADEPLFAFDLETTGRDPHTAHIVSAALIDMRTNETWEWLVYPEDDIPAEATAVHGITTEFARAHGTPRAQAIAHMHAVVSERTPACIVAHNAPYDLTIFARECAQQDLRIPDLFVIDTLVIDKQAEQYRKGPRTLDAVCKRWGISLDNAHDATADARASGLVALAIADAFPDIAQLSAEQIHHAQKGWKREQAARLQEYLRTRRDPNAVVDHEWPFLTRGER</sequence>
<protein>
    <recommendedName>
        <fullName evidence="6">5'-3' exonuclease</fullName>
    </recommendedName>
</protein>
<dbReference type="InterPro" id="IPR029060">
    <property type="entry name" value="PIN-like_dom_sf"/>
</dbReference>
<name>A0A2N6VQF0_9MICO</name>
<dbReference type="Proteomes" id="UP000235598">
    <property type="component" value="Unassembled WGS sequence"/>
</dbReference>
<dbReference type="InterPro" id="IPR020045">
    <property type="entry name" value="DNA_polI_H3TH"/>
</dbReference>
<dbReference type="InterPro" id="IPR020046">
    <property type="entry name" value="5-3_exonucl_a-hlix_arch_N"/>
</dbReference>
<dbReference type="SUPFAM" id="SSF88723">
    <property type="entry name" value="PIN domain-like"/>
    <property type="match status" value="1"/>
</dbReference>
<dbReference type="InterPro" id="IPR008918">
    <property type="entry name" value="HhH2"/>
</dbReference>
<keyword evidence="1" id="KW-0540">Nuclease</keyword>
<dbReference type="SUPFAM" id="SSF47807">
    <property type="entry name" value="5' to 3' exonuclease, C-terminal subdomain"/>
    <property type="match status" value="1"/>
</dbReference>
<evidence type="ECO:0000256" key="7">
    <source>
        <dbReference type="SAM" id="MobiDB-lite"/>
    </source>
</evidence>
<feature type="domain" description="5'-3' exonuclease" evidence="8">
    <location>
        <begin position="2"/>
        <end position="274"/>
    </location>
</feature>
<dbReference type="Pfam" id="PF02739">
    <property type="entry name" value="5_3_exonuc_N"/>
    <property type="match status" value="1"/>
</dbReference>
<dbReference type="Gene3D" id="1.10.150.20">
    <property type="entry name" value="5' to 3' exonuclease, C-terminal subdomain"/>
    <property type="match status" value="1"/>
</dbReference>
<keyword evidence="3 10" id="KW-0269">Exonuclease</keyword>
<keyword evidence="4" id="KW-0238">DNA-binding</keyword>
<evidence type="ECO:0000256" key="5">
    <source>
        <dbReference type="ARBA" id="ARBA00049957"/>
    </source>
</evidence>
<dbReference type="CDD" id="cd09859">
    <property type="entry name" value="PIN_53EXO"/>
    <property type="match status" value="1"/>
</dbReference>
<comment type="function">
    <text evidence="5">5'-3' exonuclease acting preferentially on double-stranded DNA.</text>
</comment>
<dbReference type="OrthoDB" id="9806424at2"/>
<dbReference type="SMART" id="SM00479">
    <property type="entry name" value="EXOIII"/>
    <property type="match status" value="1"/>
</dbReference>
<dbReference type="GO" id="GO:0008409">
    <property type="term" value="F:5'-3' exonuclease activity"/>
    <property type="evidence" value="ECO:0007669"/>
    <property type="project" value="InterPro"/>
</dbReference>
<dbReference type="InterPro" id="IPR036397">
    <property type="entry name" value="RNaseH_sf"/>
</dbReference>
<dbReference type="GO" id="GO:0003677">
    <property type="term" value="F:DNA binding"/>
    <property type="evidence" value="ECO:0007669"/>
    <property type="project" value="UniProtKB-KW"/>
</dbReference>